<sequence>MPGPLKCPDCAKSYSKPGALRCHGNRQGHNVSGVVTVVVPFPCPDCHNIFPTLESLVNHSSAQRHGAFKRTDYTSESSLLGTSHAAATGVTANMVPATTNVNSATANAPVFVTEAVAGVFPSDAAIRHKCMICDLSFASESVLNNHYKTSFMHPSCKTCSISFQDKTELSQHLHGVHAADICPCGVVVKFDKLSVHYQASSSHPKCSKCRSAFKDGAALAEHENSAHAEHCVRCDKWFSSQELLSQHFYECFKHPRCIVCKMGFTGNEEYIEHLESAHESPVPIDPVSKMMPPTEETRSPSMAHETACEQLTVTKTTDIEVENSIEPVISMDATPLISGEPDTSSAAARTPPRLAPLQPEINGDVADIAIQTEPWEEGEDHGSDVYEHIDTVDQPAQVNARAVQERPDSVISDFTEIDSLDAISAISYASSPVSSVVAVPSASIVDTDPASGSEAAMNAEAHGLDGTKHATSESYPVAPPSDVCTFGRSTRATSPCMTTTVPLTSTSSSRCATSPSLIMSDASNAPSITDEQKPTSVRTKTSEEVSSVSSVTTSASTTTERSGSVPVVSPADTVAQTNPVTLSWYCRSCGKDPCEDPTATQCGHIFCYNCIVKEIASRMECPACHKVFLLRLQVR</sequence>
<keyword evidence="2" id="KW-0479">Metal-binding</keyword>
<feature type="region of interest" description="Disordered" evidence="8">
    <location>
        <begin position="334"/>
        <end position="357"/>
    </location>
</feature>
<evidence type="ECO:0000313" key="11">
    <source>
        <dbReference type="EMBL" id="KZT68405.1"/>
    </source>
</evidence>
<keyword evidence="4 7" id="KW-0863">Zinc-finger</keyword>
<protein>
    <recommendedName>
        <fullName evidence="13">RING-type domain-containing protein</fullName>
    </recommendedName>
</protein>
<dbReference type="InterPro" id="IPR001841">
    <property type="entry name" value="Znf_RING"/>
</dbReference>
<dbReference type="OrthoDB" id="6333297at2759"/>
<evidence type="ECO:0000256" key="3">
    <source>
        <dbReference type="ARBA" id="ARBA00022737"/>
    </source>
</evidence>
<dbReference type="GO" id="GO:0008270">
    <property type="term" value="F:zinc ion binding"/>
    <property type="evidence" value="ECO:0007669"/>
    <property type="project" value="UniProtKB-KW"/>
</dbReference>
<dbReference type="Pfam" id="PF12874">
    <property type="entry name" value="zf-met"/>
    <property type="match status" value="2"/>
</dbReference>
<evidence type="ECO:0000256" key="7">
    <source>
        <dbReference type="PROSITE-ProRule" id="PRU00042"/>
    </source>
</evidence>
<dbReference type="PROSITE" id="PS50157">
    <property type="entry name" value="ZINC_FINGER_C2H2_2"/>
    <property type="match status" value="1"/>
</dbReference>
<organism evidence="11 12">
    <name type="scientific">Daedalea quercina L-15889</name>
    <dbReference type="NCBI Taxonomy" id="1314783"/>
    <lineage>
        <taxon>Eukaryota</taxon>
        <taxon>Fungi</taxon>
        <taxon>Dikarya</taxon>
        <taxon>Basidiomycota</taxon>
        <taxon>Agaricomycotina</taxon>
        <taxon>Agaricomycetes</taxon>
        <taxon>Polyporales</taxon>
        <taxon>Fomitopsis</taxon>
    </lineage>
</organism>
<name>A0A165PMU7_9APHY</name>
<dbReference type="PROSITE" id="PS00518">
    <property type="entry name" value="ZF_RING_1"/>
    <property type="match status" value="1"/>
</dbReference>
<dbReference type="SMART" id="SM00355">
    <property type="entry name" value="ZnF_C2H2"/>
    <property type="match status" value="7"/>
</dbReference>
<dbReference type="SUPFAM" id="SSF57850">
    <property type="entry name" value="RING/U-box"/>
    <property type="match status" value="1"/>
</dbReference>
<evidence type="ECO:0000256" key="2">
    <source>
        <dbReference type="ARBA" id="ARBA00022723"/>
    </source>
</evidence>
<dbReference type="Gene3D" id="3.30.160.60">
    <property type="entry name" value="Classic Zinc Finger"/>
    <property type="match status" value="2"/>
</dbReference>
<keyword evidence="6" id="KW-0539">Nucleus</keyword>
<dbReference type="EMBL" id="KV429067">
    <property type="protein sequence ID" value="KZT68405.1"/>
    <property type="molecule type" value="Genomic_DNA"/>
</dbReference>
<dbReference type="SMART" id="SM00184">
    <property type="entry name" value="RING"/>
    <property type="match status" value="1"/>
</dbReference>
<dbReference type="PANTHER" id="PTHR24406">
    <property type="entry name" value="TRANSCRIPTIONAL REPRESSOR CTCFL-RELATED"/>
    <property type="match status" value="1"/>
</dbReference>
<feature type="domain" description="C2H2-type" evidence="10">
    <location>
        <begin position="128"/>
        <end position="158"/>
    </location>
</feature>
<dbReference type="PROSITE" id="PS50089">
    <property type="entry name" value="ZF_RING_2"/>
    <property type="match status" value="1"/>
</dbReference>
<feature type="region of interest" description="Disordered" evidence="8">
    <location>
        <begin position="489"/>
        <end position="566"/>
    </location>
</feature>
<feature type="compositionally biased region" description="Low complexity" evidence="8">
    <location>
        <begin position="346"/>
        <end position="357"/>
    </location>
</feature>
<keyword evidence="5" id="KW-0862">Zinc</keyword>
<evidence type="ECO:0008006" key="13">
    <source>
        <dbReference type="Google" id="ProtNLM"/>
    </source>
</evidence>
<gene>
    <name evidence="11" type="ORF">DAEQUDRAFT_727981</name>
</gene>
<dbReference type="InterPro" id="IPR013087">
    <property type="entry name" value="Znf_C2H2_type"/>
</dbReference>
<feature type="domain" description="RING-type" evidence="9">
    <location>
        <begin position="586"/>
        <end position="625"/>
    </location>
</feature>
<proteinExistence type="predicted"/>
<dbReference type="InterPro" id="IPR013083">
    <property type="entry name" value="Znf_RING/FYVE/PHD"/>
</dbReference>
<feature type="compositionally biased region" description="Low complexity" evidence="8">
    <location>
        <begin position="498"/>
        <end position="516"/>
    </location>
</feature>
<dbReference type="AlphaFoldDB" id="A0A165PMU7"/>
<feature type="region of interest" description="Disordered" evidence="8">
    <location>
        <begin position="281"/>
        <end position="304"/>
    </location>
</feature>
<evidence type="ECO:0000256" key="8">
    <source>
        <dbReference type="SAM" id="MobiDB-lite"/>
    </source>
</evidence>
<dbReference type="InterPro" id="IPR050888">
    <property type="entry name" value="ZnF_C2H2-type_TF"/>
</dbReference>
<dbReference type="GO" id="GO:0005634">
    <property type="term" value="C:nucleus"/>
    <property type="evidence" value="ECO:0007669"/>
    <property type="project" value="UniProtKB-SubCell"/>
</dbReference>
<evidence type="ECO:0000256" key="4">
    <source>
        <dbReference type="ARBA" id="ARBA00022771"/>
    </source>
</evidence>
<evidence type="ECO:0000259" key="10">
    <source>
        <dbReference type="PROSITE" id="PS50157"/>
    </source>
</evidence>
<dbReference type="STRING" id="1314783.A0A165PMU7"/>
<keyword evidence="3" id="KW-0677">Repeat</keyword>
<comment type="subcellular location">
    <subcellularLocation>
        <location evidence="1">Nucleus</location>
    </subcellularLocation>
</comment>
<dbReference type="Gene3D" id="3.30.40.10">
    <property type="entry name" value="Zinc/RING finger domain, C3HC4 (zinc finger)"/>
    <property type="match status" value="1"/>
</dbReference>
<accession>A0A165PMU7</accession>
<dbReference type="InterPro" id="IPR017907">
    <property type="entry name" value="Znf_RING_CS"/>
</dbReference>
<keyword evidence="12" id="KW-1185">Reference proteome</keyword>
<evidence type="ECO:0000256" key="1">
    <source>
        <dbReference type="ARBA" id="ARBA00004123"/>
    </source>
</evidence>
<evidence type="ECO:0000259" key="9">
    <source>
        <dbReference type="PROSITE" id="PS50089"/>
    </source>
</evidence>
<dbReference type="PROSITE" id="PS00028">
    <property type="entry name" value="ZINC_FINGER_C2H2_1"/>
    <property type="match status" value="4"/>
</dbReference>
<dbReference type="Proteomes" id="UP000076727">
    <property type="component" value="Unassembled WGS sequence"/>
</dbReference>
<evidence type="ECO:0000256" key="5">
    <source>
        <dbReference type="ARBA" id="ARBA00022833"/>
    </source>
</evidence>
<reference evidence="11 12" key="1">
    <citation type="journal article" date="2016" name="Mol. Biol. Evol.">
        <title>Comparative Genomics of Early-Diverging Mushroom-Forming Fungi Provides Insights into the Origins of Lignocellulose Decay Capabilities.</title>
        <authorList>
            <person name="Nagy L.G."/>
            <person name="Riley R."/>
            <person name="Tritt A."/>
            <person name="Adam C."/>
            <person name="Daum C."/>
            <person name="Floudas D."/>
            <person name="Sun H."/>
            <person name="Yadav J.S."/>
            <person name="Pangilinan J."/>
            <person name="Larsson K.H."/>
            <person name="Matsuura K."/>
            <person name="Barry K."/>
            <person name="Labutti K."/>
            <person name="Kuo R."/>
            <person name="Ohm R.A."/>
            <person name="Bhattacharya S.S."/>
            <person name="Shirouzu T."/>
            <person name="Yoshinaga Y."/>
            <person name="Martin F.M."/>
            <person name="Grigoriev I.V."/>
            <person name="Hibbett D.S."/>
        </authorList>
    </citation>
    <scope>NUCLEOTIDE SEQUENCE [LARGE SCALE GENOMIC DNA]</scope>
    <source>
        <strain evidence="11 12">L-15889</strain>
    </source>
</reference>
<feature type="compositionally biased region" description="Low complexity" evidence="8">
    <location>
        <begin position="535"/>
        <end position="564"/>
    </location>
</feature>
<evidence type="ECO:0000256" key="6">
    <source>
        <dbReference type="ARBA" id="ARBA00023242"/>
    </source>
</evidence>
<evidence type="ECO:0000313" key="12">
    <source>
        <dbReference type="Proteomes" id="UP000076727"/>
    </source>
</evidence>